<proteinExistence type="inferred from homology"/>
<reference evidence="5 6" key="1">
    <citation type="submission" date="2016-10" db="EMBL/GenBank/DDBJ databases">
        <authorList>
            <person name="de Groot N.N."/>
        </authorList>
    </citation>
    <scope>NUCLEOTIDE SEQUENCE [LARGE SCALE GENOMIC DNA]</scope>
    <source>
        <strain evidence="5 6">DSM 13305</strain>
    </source>
</reference>
<feature type="domain" description="D-galactarate/Altronate dehydratase C-terminal" evidence="4">
    <location>
        <begin position="144"/>
        <end position="382"/>
    </location>
</feature>
<evidence type="ECO:0000313" key="5">
    <source>
        <dbReference type="EMBL" id="SEO99717.1"/>
    </source>
</evidence>
<dbReference type="PANTHER" id="PTHR30536:SF5">
    <property type="entry name" value="ALTRONATE DEHYDRATASE"/>
    <property type="match status" value="1"/>
</dbReference>
<sequence>MKIKAFRRLDGSLGIRNKVLIMSTVGCANETAARIAAQVPGTVLIPNTKGCGQIGGSVPIMKRTMSGLAMNPNVYGVLLVGLGCETVQPHTLYEEIRSKTTKPLAVITIQEEGGTVRTIERGIELAANMVKELVTAPRVVAGLDEILLATNCGGSDATSGLSANPALGYCSDRLIGAGGSVMLGETTELIGTEHILARRAKDEFVRHRILAIVKGLEAEFVRMGVDIRGANPSPGNMKGGLSTLEEKALGGISKGGSTPVNEVVRYGEAPREKGLIIMDTPGYDIESVTGMAAGGAQLCVFTTGRGTPIGNPVIPVLKVTGNRETYKKMADNIDVDVSGILQGTMTLEECGEKIFANMLAICNGELTKAEEYGFGEISVYRNFEVWCNQL</sequence>
<dbReference type="AlphaFoldDB" id="A0A1H8U9K2"/>
<evidence type="ECO:0000313" key="6">
    <source>
        <dbReference type="Proteomes" id="UP000198847"/>
    </source>
</evidence>
<dbReference type="InterPro" id="IPR048332">
    <property type="entry name" value="GD_AH_C"/>
</dbReference>
<dbReference type="Pfam" id="PF04295">
    <property type="entry name" value="GD_AH_second"/>
    <property type="match status" value="1"/>
</dbReference>
<accession>A0A1H8U9K2</accession>
<evidence type="ECO:0000259" key="4">
    <source>
        <dbReference type="Pfam" id="PF20629"/>
    </source>
</evidence>
<gene>
    <name evidence="5" type="ORF">SAMN04490178_10887</name>
</gene>
<evidence type="ECO:0000256" key="2">
    <source>
        <dbReference type="ARBA" id="ARBA00023239"/>
    </source>
</evidence>
<evidence type="ECO:0000259" key="3">
    <source>
        <dbReference type="Pfam" id="PF04295"/>
    </source>
</evidence>
<keyword evidence="6" id="KW-1185">Reference proteome</keyword>
<name>A0A1H8U9K2_9FIRM</name>
<dbReference type="OrthoDB" id="9804574at2"/>
<dbReference type="Pfam" id="PF20629">
    <property type="entry name" value="GD_AH_C"/>
    <property type="match status" value="1"/>
</dbReference>
<comment type="similarity">
    <text evidence="1">Belongs to the UxaA family.</text>
</comment>
<organism evidence="5 6">
    <name type="scientific">Propionispora vibrioides</name>
    <dbReference type="NCBI Taxonomy" id="112903"/>
    <lineage>
        <taxon>Bacteria</taxon>
        <taxon>Bacillati</taxon>
        <taxon>Bacillota</taxon>
        <taxon>Negativicutes</taxon>
        <taxon>Selenomonadales</taxon>
        <taxon>Sporomusaceae</taxon>
        <taxon>Propionispora</taxon>
    </lineage>
</organism>
<feature type="domain" description="D-galactarate/Altronate dehydratase second" evidence="3">
    <location>
        <begin position="6"/>
        <end position="133"/>
    </location>
</feature>
<dbReference type="InterPro" id="IPR052172">
    <property type="entry name" value="UxaA_altronate/galactarate_dh"/>
</dbReference>
<dbReference type="InterPro" id="IPR007392">
    <property type="entry name" value="GD_AH_second"/>
</dbReference>
<evidence type="ECO:0000256" key="1">
    <source>
        <dbReference type="ARBA" id="ARBA00010986"/>
    </source>
</evidence>
<dbReference type="RefSeq" id="WP_091745787.1">
    <property type="nucleotide sequence ID" value="NZ_FODY01000008.1"/>
</dbReference>
<dbReference type="GO" id="GO:0016829">
    <property type="term" value="F:lyase activity"/>
    <property type="evidence" value="ECO:0007669"/>
    <property type="project" value="UniProtKB-KW"/>
</dbReference>
<dbReference type="STRING" id="112903.SAMN04490178_10887"/>
<dbReference type="Proteomes" id="UP000198847">
    <property type="component" value="Unassembled WGS sequence"/>
</dbReference>
<dbReference type="GO" id="GO:0019698">
    <property type="term" value="P:D-galacturonate catabolic process"/>
    <property type="evidence" value="ECO:0007669"/>
    <property type="project" value="TreeGrafter"/>
</dbReference>
<dbReference type="EMBL" id="FODY01000008">
    <property type="protein sequence ID" value="SEO99717.1"/>
    <property type="molecule type" value="Genomic_DNA"/>
</dbReference>
<keyword evidence="2" id="KW-0456">Lyase</keyword>
<dbReference type="PANTHER" id="PTHR30536">
    <property type="entry name" value="ALTRONATE/GALACTARATE DEHYDRATASE"/>
    <property type="match status" value="1"/>
</dbReference>
<protein>
    <submittedName>
        <fullName evidence="5">Altronate dehydratase large subunit</fullName>
    </submittedName>
</protein>